<dbReference type="Pfam" id="PF01824">
    <property type="entry name" value="MatK_N"/>
    <property type="match status" value="1"/>
</dbReference>
<dbReference type="InterPro" id="IPR024942">
    <property type="entry name" value="Maturase_MatK_N"/>
</dbReference>
<keyword evidence="6 8" id="KW-0819">tRNA processing</keyword>
<dbReference type="EMBL" id="AB698192">
    <property type="protein sequence ID" value="BAM33720.1"/>
    <property type="molecule type" value="Genomic_DNA"/>
</dbReference>
<comment type="function">
    <text evidence="8 9">Usually encoded in the trnK tRNA gene intron. Probably assists in splicing its own and other chloroplast group II introns.</text>
</comment>
<comment type="similarity">
    <text evidence="2 8">Belongs to the intron maturase 2 family. MatK subfamily.</text>
</comment>
<dbReference type="InterPro" id="IPR024937">
    <property type="entry name" value="Domain_X"/>
</dbReference>
<evidence type="ECO:0000256" key="2">
    <source>
        <dbReference type="ARBA" id="ARBA00006621"/>
    </source>
</evidence>
<protein>
    <recommendedName>
        <fullName evidence="8">Maturase K</fullName>
    </recommendedName>
    <alternativeName>
        <fullName evidence="8">Intron maturase</fullName>
    </alternativeName>
</protein>
<evidence type="ECO:0000256" key="3">
    <source>
        <dbReference type="ARBA" id="ARBA00022528"/>
    </source>
</evidence>
<evidence type="ECO:0000256" key="1">
    <source>
        <dbReference type="ARBA" id="ARBA00004229"/>
    </source>
</evidence>
<dbReference type="GO" id="GO:0006397">
    <property type="term" value="P:mRNA processing"/>
    <property type="evidence" value="ECO:0007669"/>
    <property type="project" value="UniProtKB-KW"/>
</dbReference>
<proteinExistence type="inferred from homology"/>
<dbReference type="GO" id="GO:0009507">
    <property type="term" value="C:chloroplast"/>
    <property type="evidence" value="ECO:0007669"/>
    <property type="project" value="UniProtKB-SubCell"/>
</dbReference>
<dbReference type="GO" id="GO:0008380">
    <property type="term" value="P:RNA splicing"/>
    <property type="evidence" value="ECO:0007669"/>
    <property type="project" value="UniProtKB-UniRule"/>
</dbReference>
<keyword evidence="5 8" id="KW-0507">mRNA processing</keyword>
<comment type="subcellular location">
    <subcellularLocation>
        <location evidence="1 8">Plastid</location>
        <location evidence="1 8">Chloroplast</location>
    </subcellularLocation>
</comment>
<evidence type="ECO:0000256" key="9">
    <source>
        <dbReference type="RuleBase" id="RU004226"/>
    </source>
</evidence>
<evidence type="ECO:0000256" key="7">
    <source>
        <dbReference type="ARBA" id="ARBA00022884"/>
    </source>
</evidence>
<reference evidence="12" key="1">
    <citation type="journal article" date="2012" name="Bot. J. Linn. Soc.">
        <title>Molecular phylogenetic analysis of Podostemaceae: implications for taxonomy of major groups.</title>
        <authorList>
            <person name="Koi S."/>
            <person name="Kita Y."/>
            <person name="Hirayama Y."/>
            <person name="Rutishauser R."/>
            <person name="Huber K.A."/>
            <person name="Kato M."/>
        </authorList>
    </citation>
    <scope>NUCLEOTIDE SEQUENCE</scope>
</reference>
<dbReference type="PANTHER" id="PTHR34811:SF1">
    <property type="entry name" value="MATURASE K"/>
    <property type="match status" value="1"/>
</dbReference>
<evidence type="ECO:0000256" key="5">
    <source>
        <dbReference type="ARBA" id="ARBA00022664"/>
    </source>
</evidence>
<keyword evidence="7 8" id="KW-0694">RNA-binding</keyword>
<evidence type="ECO:0000256" key="6">
    <source>
        <dbReference type="ARBA" id="ARBA00022694"/>
    </source>
</evidence>
<dbReference type="HAMAP" id="MF_01390">
    <property type="entry name" value="MatK"/>
    <property type="match status" value="1"/>
</dbReference>
<geneLocation type="chloroplast" evidence="12"/>
<accession>I7H6L7</accession>
<evidence type="ECO:0000256" key="8">
    <source>
        <dbReference type="HAMAP-Rule" id="MF_01390"/>
    </source>
</evidence>
<sequence length="535" mass="64634">MYEFKPSQIPGPYLNKNRMGKEPDQRYLALAKSTKNDFLYPLIFQEYIYILAHDHNLNRYTFLENFGYNKNLSFLILKRLIARMYHQNYLHFFSVDLKQKILFRFNKLLYSQIISEVFAIIVEIPFSLQFGTSFKKVEIVKLQNLQSIHSIFPFLEDKFNHFNFVVNGLLPYPIHLEKLVQLLRYWLKDPSSLHFLRFFLHEYWNGNKPFFQKKNTSFFEKKNLRFFVFLYNSYIYEYESIFFFIRRQFFHLSVKLFNFFLERIYFYVKIKKFQFRKVIANSFPIKLEVFKDLNLHYIRYQGKFVFGIRGRPLIMHKWKHYFVTLFECYFDVWFQPDKIHINLVSKYSLTFVGYLLSVKFTPSVIRSQMLQNAFSIDNTLKKMDTIIPINPMIESLSQIQFCNKLGHPISKPTWTDLVDSDIIDRFVRLSKNIAHFYSGSSQKKVLYQIHYILRFSCLKTLARKHKTSVRAFLKKQGCSFLEDFFTEEQIASVIFPRDSSQSAYQSNQYQNQSNQYQKRLWYLDILSINDLVNHT</sequence>
<dbReference type="PANTHER" id="PTHR34811">
    <property type="entry name" value="MATURASE K"/>
    <property type="match status" value="1"/>
</dbReference>
<dbReference type="GO" id="GO:0008033">
    <property type="term" value="P:tRNA processing"/>
    <property type="evidence" value="ECO:0007669"/>
    <property type="project" value="UniProtKB-KW"/>
</dbReference>
<keyword evidence="4 9" id="KW-0934">Plastid</keyword>
<dbReference type="InterPro" id="IPR002866">
    <property type="entry name" value="Maturase_MatK"/>
</dbReference>
<feature type="domain" description="Domain X" evidence="10">
    <location>
        <begin position="381"/>
        <end position="492"/>
    </location>
</feature>
<evidence type="ECO:0000259" key="10">
    <source>
        <dbReference type="Pfam" id="PF01348"/>
    </source>
</evidence>
<dbReference type="GO" id="GO:0003723">
    <property type="term" value="F:RNA binding"/>
    <property type="evidence" value="ECO:0007669"/>
    <property type="project" value="UniProtKB-KW"/>
</dbReference>
<keyword evidence="3 9" id="KW-0150">Chloroplast</keyword>
<name>I7H6L7_9ROSI</name>
<evidence type="ECO:0000256" key="4">
    <source>
        <dbReference type="ARBA" id="ARBA00022640"/>
    </source>
</evidence>
<evidence type="ECO:0000259" key="11">
    <source>
        <dbReference type="Pfam" id="PF01824"/>
    </source>
</evidence>
<feature type="domain" description="Maturase MatK N-terminal" evidence="11">
    <location>
        <begin position="24"/>
        <end position="353"/>
    </location>
</feature>
<dbReference type="Pfam" id="PF01348">
    <property type="entry name" value="Intron_maturas2"/>
    <property type="match status" value="1"/>
</dbReference>
<organism evidence="12">
    <name type="scientific">Tristicha trifaria</name>
    <dbReference type="NCBI Taxonomy" id="51607"/>
    <lineage>
        <taxon>Eukaryota</taxon>
        <taxon>Viridiplantae</taxon>
        <taxon>Streptophyta</taxon>
        <taxon>Embryophyta</taxon>
        <taxon>Tracheophyta</taxon>
        <taxon>Spermatophyta</taxon>
        <taxon>Magnoliopsida</taxon>
        <taxon>eudicotyledons</taxon>
        <taxon>Gunneridae</taxon>
        <taxon>Pentapetalae</taxon>
        <taxon>rosids</taxon>
        <taxon>fabids</taxon>
        <taxon>Malpighiales</taxon>
        <taxon>Podostemaceae</taxon>
        <taxon>Tristichoideae</taxon>
        <taxon>Tristicha</taxon>
    </lineage>
</organism>
<dbReference type="AlphaFoldDB" id="I7H6L7"/>
<gene>
    <name evidence="8 12" type="primary">matK</name>
</gene>
<evidence type="ECO:0000313" key="12">
    <source>
        <dbReference type="EMBL" id="BAM33720.1"/>
    </source>
</evidence>